<name>A0ABD1EQV0_HYPHA</name>
<proteinExistence type="predicted"/>
<comment type="caution">
    <text evidence="3">The sequence shown here is derived from an EMBL/GenBank/DDBJ whole genome shotgun (WGS) entry which is preliminary data.</text>
</comment>
<sequence>MRHILEIFIVIFGAVSCEWVEISQIEHPAVKDSELSDTVLESRDNSSFEESSIEYSDQDEELSVVDSVSKSNVLNVLKNFQRQLTDFKGTFSLEAKVERLKELRDDILHEIKFRISRLFKPLPSSESRFYQDLDHDRHDHLDYPSNEGALMTIGFLTFAVFLIKLVLKLIYTLKLKQQYYYYQSTTTPGSIFLKKEDNLEESAKIMRYIQEYNKDS</sequence>
<keyword evidence="1" id="KW-0812">Transmembrane</keyword>
<keyword evidence="1" id="KW-1133">Transmembrane helix</keyword>
<dbReference type="EMBL" id="JBDJPC010000005">
    <property type="protein sequence ID" value="KAL1501150.1"/>
    <property type="molecule type" value="Genomic_DNA"/>
</dbReference>
<evidence type="ECO:0000313" key="3">
    <source>
        <dbReference type="EMBL" id="KAL1501150.1"/>
    </source>
</evidence>
<evidence type="ECO:0000256" key="2">
    <source>
        <dbReference type="SAM" id="SignalP"/>
    </source>
</evidence>
<keyword evidence="4" id="KW-1185">Reference proteome</keyword>
<dbReference type="PROSITE" id="PS51257">
    <property type="entry name" value="PROKAR_LIPOPROTEIN"/>
    <property type="match status" value="1"/>
</dbReference>
<evidence type="ECO:0000313" key="4">
    <source>
        <dbReference type="Proteomes" id="UP001566132"/>
    </source>
</evidence>
<feature type="chain" id="PRO_5044825931" evidence="2">
    <location>
        <begin position="18"/>
        <end position="216"/>
    </location>
</feature>
<reference evidence="3 4" key="1">
    <citation type="submission" date="2024-05" db="EMBL/GenBank/DDBJ databases">
        <title>Genetic variation in Jamaican populations of the coffee berry borer (Hypothenemus hampei).</title>
        <authorList>
            <person name="Errbii M."/>
            <person name="Myrie A."/>
        </authorList>
    </citation>
    <scope>NUCLEOTIDE SEQUENCE [LARGE SCALE GENOMIC DNA]</scope>
    <source>
        <strain evidence="3">JA-Hopewell-2020-01-JO</strain>
        <tissue evidence="3">Whole body</tissue>
    </source>
</reference>
<keyword evidence="1" id="KW-0472">Membrane</keyword>
<gene>
    <name evidence="3" type="ORF">ABEB36_006534</name>
</gene>
<protein>
    <submittedName>
        <fullName evidence="3">Uncharacterized protein</fullName>
    </submittedName>
</protein>
<evidence type="ECO:0000256" key="1">
    <source>
        <dbReference type="SAM" id="Phobius"/>
    </source>
</evidence>
<accession>A0ABD1EQV0</accession>
<dbReference type="Proteomes" id="UP001566132">
    <property type="component" value="Unassembled WGS sequence"/>
</dbReference>
<keyword evidence="2" id="KW-0732">Signal</keyword>
<feature type="signal peptide" evidence="2">
    <location>
        <begin position="1"/>
        <end position="17"/>
    </location>
</feature>
<dbReference type="AlphaFoldDB" id="A0ABD1EQV0"/>
<feature type="transmembrane region" description="Helical" evidence="1">
    <location>
        <begin position="148"/>
        <end position="167"/>
    </location>
</feature>
<organism evidence="3 4">
    <name type="scientific">Hypothenemus hampei</name>
    <name type="common">Coffee berry borer</name>
    <dbReference type="NCBI Taxonomy" id="57062"/>
    <lineage>
        <taxon>Eukaryota</taxon>
        <taxon>Metazoa</taxon>
        <taxon>Ecdysozoa</taxon>
        <taxon>Arthropoda</taxon>
        <taxon>Hexapoda</taxon>
        <taxon>Insecta</taxon>
        <taxon>Pterygota</taxon>
        <taxon>Neoptera</taxon>
        <taxon>Endopterygota</taxon>
        <taxon>Coleoptera</taxon>
        <taxon>Polyphaga</taxon>
        <taxon>Cucujiformia</taxon>
        <taxon>Curculionidae</taxon>
        <taxon>Scolytinae</taxon>
        <taxon>Hypothenemus</taxon>
    </lineage>
</organism>